<dbReference type="Proteomes" id="UP001177260">
    <property type="component" value="Unassembled WGS sequence"/>
</dbReference>
<gene>
    <name evidence="1" type="ORF">N8T08_001768</name>
</gene>
<proteinExistence type="predicted"/>
<organism evidence="1 2">
    <name type="scientific">Aspergillus melleus</name>
    <dbReference type="NCBI Taxonomy" id="138277"/>
    <lineage>
        <taxon>Eukaryota</taxon>
        <taxon>Fungi</taxon>
        <taxon>Dikarya</taxon>
        <taxon>Ascomycota</taxon>
        <taxon>Pezizomycotina</taxon>
        <taxon>Eurotiomycetes</taxon>
        <taxon>Eurotiomycetidae</taxon>
        <taxon>Eurotiales</taxon>
        <taxon>Aspergillaceae</taxon>
        <taxon>Aspergillus</taxon>
        <taxon>Aspergillus subgen. Circumdati</taxon>
    </lineage>
</organism>
<reference evidence="1 2" key="1">
    <citation type="journal article" date="2023" name="ACS Omega">
        <title>Identification of the Neoaspergillic Acid Biosynthesis Gene Cluster by Establishing an In Vitro CRISPR-Ribonucleoprotein Genetic System in Aspergillus melleus.</title>
        <authorList>
            <person name="Yuan B."/>
            <person name="Grau M.F."/>
            <person name="Murata R.M."/>
            <person name="Torok T."/>
            <person name="Venkateswaran K."/>
            <person name="Stajich J.E."/>
            <person name="Wang C.C.C."/>
        </authorList>
    </citation>
    <scope>NUCLEOTIDE SEQUENCE [LARGE SCALE GENOMIC DNA]</scope>
    <source>
        <strain evidence="1 2">IMV 1140</strain>
    </source>
</reference>
<sequence length="296" mass="31864">MAPTKVALPGGTGNLGPAILKVLLDANISVTVLSRTSTKSIDPRAKLVEVDYSSLSSLQSALEGHDAVVNALGQAPQDVSIRLIDAAVAAGVKHYLPSEFGVDTLNEHVRKLPVFAGKVAVQEHLENVVQKNPSFIYTLLATGAFLDFGLEKNFILNVAGPVADLYDGGERKFSTTTLAGIGQAVVGILQNPEATKNKAVYVSEADVSQTELLKISGKEVETRVVKTEDLESEAYEELKKPEPSPTVFAVNFIKTALFGERFGSWFQPPRQSNEVVGVKYLSKEELREVVVKSTRG</sequence>
<protein>
    <submittedName>
        <fullName evidence="1">Uncharacterized protein</fullName>
    </submittedName>
</protein>
<evidence type="ECO:0000313" key="2">
    <source>
        <dbReference type="Proteomes" id="UP001177260"/>
    </source>
</evidence>
<accession>A0ACC3AMW8</accession>
<name>A0ACC3AMW8_9EURO</name>
<comment type="caution">
    <text evidence="1">The sequence shown here is derived from an EMBL/GenBank/DDBJ whole genome shotgun (WGS) entry which is preliminary data.</text>
</comment>
<keyword evidence="2" id="KW-1185">Reference proteome</keyword>
<evidence type="ECO:0000313" key="1">
    <source>
        <dbReference type="EMBL" id="KAK1138807.1"/>
    </source>
</evidence>
<dbReference type="EMBL" id="JAOPJF010000128">
    <property type="protein sequence ID" value="KAK1138807.1"/>
    <property type="molecule type" value="Genomic_DNA"/>
</dbReference>